<organism evidence="5 6">
    <name type="scientific">Companilactobacillus nodensis DSM 19682 = JCM 14932 = NBRC 107160</name>
    <dbReference type="NCBI Taxonomy" id="1423775"/>
    <lineage>
        <taxon>Bacteria</taxon>
        <taxon>Bacillati</taxon>
        <taxon>Bacillota</taxon>
        <taxon>Bacilli</taxon>
        <taxon>Lactobacillales</taxon>
        <taxon>Lactobacillaceae</taxon>
        <taxon>Companilactobacillus</taxon>
    </lineage>
</organism>
<dbReference type="InterPro" id="IPR052906">
    <property type="entry name" value="Type_IV_Methyl-Rstrct_Enzyme"/>
</dbReference>
<dbReference type="OrthoDB" id="9803736at2"/>
<evidence type="ECO:0000313" key="5">
    <source>
        <dbReference type="EMBL" id="KRK80890.1"/>
    </source>
</evidence>
<dbReference type="GO" id="GO:0009307">
    <property type="term" value="P:DNA restriction-modification system"/>
    <property type="evidence" value="ECO:0007669"/>
    <property type="project" value="InterPro"/>
</dbReference>
<proteinExistence type="predicted"/>
<dbReference type="GO" id="GO:0015666">
    <property type="term" value="F:restriction endodeoxyribonuclease activity"/>
    <property type="evidence" value="ECO:0007669"/>
    <property type="project" value="TreeGrafter"/>
</dbReference>
<keyword evidence="1" id="KW-0378">Hydrolase</keyword>
<evidence type="ECO:0000259" key="4">
    <source>
        <dbReference type="Pfam" id="PF14338"/>
    </source>
</evidence>
<feature type="region of interest" description="Disordered" evidence="2">
    <location>
        <begin position="124"/>
        <end position="143"/>
    </location>
</feature>
<comment type="caution">
    <text evidence="5">The sequence shown here is derived from an EMBL/GenBank/DDBJ whole genome shotgun (WGS) entry which is preliminary data.</text>
</comment>
<dbReference type="AlphaFoldDB" id="A0A0R1KLL1"/>
<reference evidence="5 6" key="1">
    <citation type="journal article" date="2015" name="Genome Announc.">
        <title>Expanding the biotechnology potential of lactobacilli through comparative genomics of 213 strains and associated genera.</title>
        <authorList>
            <person name="Sun Z."/>
            <person name="Harris H.M."/>
            <person name="McCann A."/>
            <person name="Guo C."/>
            <person name="Argimon S."/>
            <person name="Zhang W."/>
            <person name="Yang X."/>
            <person name="Jeffery I.B."/>
            <person name="Cooney J.C."/>
            <person name="Kagawa T.F."/>
            <person name="Liu W."/>
            <person name="Song Y."/>
            <person name="Salvetti E."/>
            <person name="Wrobel A."/>
            <person name="Rasinkangas P."/>
            <person name="Parkhill J."/>
            <person name="Rea M.C."/>
            <person name="O'Sullivan O."/>
            <person name="Ritari J."/>
            <person name="Douillard F.P."/>
            <person name="Paul Ross R."/>
            <person name="Yang R."/>
            <person name="Briner A.E."/>
            <person name="Felis G.E."/>
            <person name="de Vos W.M."/>
            <person name="Barrangou R."/>
            <person name="Klaenhammer T.R."/>
            <person name="Caufield P.W."/>
            <person name="Cui Y."/>
            <person name="Zhang H."/>
            <person name="O'Toole P.W."/>
        </authorList>
    </citation>
    <scope>NUCLEOTIDE SEQUENCE [LARGE SCALE GENOMIC DNA]</scope>
    <source>
        <strain evidence="5 6">DSM 19682</strain>
    </source>
</reference>
<dbReference type="STRING" id="1423775.FD03_GL001025"/>
<evidence type="ECO:0000259" key="3">
    <source>
        <dbReference type="Pfam" id="PF04471"/>
    </source>
</evidence>
<keyword evidence="6" id="KW-1185">Reference proteome</keyword>
<feature type="domain" description="Restriction endonuclease type IV Mrr" evidence="3">
    <location>
        <begin position="173"/>
        <end position="291"/>
    </location>
</feature>
<feature type="compositionally biased region" description="Basic and acidic residues" evidence="2">
    <location>
        <begin position="124"/>
        <end position="133"/>
    </location>
</feature>
<evidence type="ECO:0000313" key="6">
    <source>
        <dbReference type="Proteomes" id="UP000051248"/>
    </source>
</evidence>
<dbReference type="PANTHER" id="PTHR30015:SF7">
    <property type="entry name" value="TYPE IV METHYL-DIRECTED RESTRICTION ENZYME ECOKMRR"/>
    <property type="match status" value="1"/>
</dbReference>
<dbReference type="Proteomes" id="UP000051248">
    <property type="component" value="Unassembled WGS sequence"/>
</dbReference>
<protein>
    <submittedName>
        <fullName evidence="5">Mrr restriction system protein</fullName>
    </submittedName>
</protein>
<dbReference type="eggNOG" id="COG1715">
    <property type="taxonomic scope" value="Bacteria"/>
</dbReference>
<dbReference type="EMBL" id="AZDZ01000002">
    <property type="protein sequence ID" value="KRK80890.1"/>
    <property type="molecule type" value="Genomic_DNA"/>
</dbReference>
<gene>
    <name evidence="5" type="ORF">FD03_GL001025</name>
</gene>
<dbReference type="PATRIC" id="fig|1423775.4.peg.1053"/>
<dbReference type="InterPro" id="IPR011856">
    <property type="entry name" value="tRNA_endonuc-like_dom_sf"/>
</dbReference>
<evidence type="ECO:0000256" key="2">
    <source>
        <dbReference type="SAM" id="MobiDB-lite"/>
    </source>
</evidence>
<dbReference type="InterPro" id="IPR025745">
    <property type="entry name" value="Mrr-like_N_dom"/>
</dbReference>
<dbReference type="Pfam" id="PF14338">
    <property type="entry name" value="Mrr_N"/>
    <property type="match status" value="1"/>
</dbReference>
<dbReference type="InterPro" id="IPR007560">
    <property type="entry name" value="Restrct_endonuc_IV_Mrr"/>
</dbReference>
<dbReference type="InterPro" id="IPR011335">
    <property type="entry name" value="Restrct_endonuc-II-like"/>
</dbReference>
<feature type="domain" description="Restriction system protein Mrr-like N-terminal" evidence="4">
    <location>
        <begin position="21"/>
        <end position="104"/>
    </location>
</feature>
<dbReference type="Gene3D" id="3.40.1350.10">
    <property type="match status" value="1"/>
</dbReference>
<dbReference type="PANTHER" id="PTHR30015">
    <property type="entry name" value="MRR RESTRICTION SYSTEM PROTEIN"/>
    <property type="match status" value="1"/>
</dbReference>
<dbReference type="Pfam" id="PF04471">
    <property type="entry name" value="Mrr_cat"/>
    <property type="match status" value="1"/>
</dbReference>
<sequence>MDFDYKKMKLGKHGLPTWDAMVAVLIYLTADGKEYSGKKLRKMAADSIGLPDELRNATYDSSYMDNMIEDRAGWGLSESYTAGIFDRPRRGIYVITKLGKSLLEDSDSIDVTLIHNLPKYQEHKKELKERNERSNISSNDKVPESFEDISENISTTVTSYNNQVASDLLSRIQASDPRFFENLVVKLLVAMGYRGPNGNSKVTQSTNDGGIDGVINQDALGTNTIYIQAKRYNSDNVVQRPMIDAFFGSLSRIHADRGVFITTSSFSKNAIETAKGFSIVLIDGIQLTELMLQYHVGIQVKNSFELFEIDEDFFEN</sequence>
<evidence type="ECO:0000256" key="1">
    <source>
        <dbReference type="ARBA" id="ARBA00022801"/>
    </source>
</evidence>
<accession>A0A0R1KLL1</accession>
<name>A0A0R1KLL1_9LACO</name>
<dbReference type="GO" id="GO:0003677">
    <property type="term" value="F:DNA binding"/>
    <property type="evidence" value="ECO:0007669"/>
    <property type="project" value="InterPro"/>
</dbReference>
<dbReference type="RefSeq" id="WP_025023624.1">
    <property type="nucleotide sequence ID" value="NZ_AZDZ01000002.1"/>
</dbReference>
<dbReference type="SUPFAM" id="SSF52980">
    <property type="entry name" value="Restriction endonuclease-like"/>
    <property type="match status" value="1"/>
</dbReference>